<evidence type="ECO:0000259" key="2">
    <source>
        <dbReference type="Pfam" id="PF03807"/>
    </source>
</evidence>
<evidence type="ECO:0000256" key="1">
    <source>
        <dbReference type="ARBA" id="ARBA00023002"/>
    </source>
</evidence>
<protein>
    <submittedName>
        <fullName evidence="3">NADP oxidoreductase</fullName>
    </submittedName>
</protein>
<dbReference type="PANTHER" id="PTHR14239:SF10">
    <property type="entry name" value="REDUCTASE"/>
    <property type="match status" value="1"/>
</dbReference>
<evidence type="ECO:0000313" key="3">
    <source>
        <dbReference type="EMBL" id="PYI64754.1"/>
    </source>
</evidence>
<dbReference type="InterPro" id="IPR036291">
    <property type="entry name" value="NAD(P)-bd_dom_sf"/>
</dbReference>
<gene>
    <name evidence="3" type="ORF">CVV68_21060</name>
</gene>
<keyword evidence="4" id="KW-1185">Reference proteome</keyword>
<dbReference type="Proteomes" id="UP000247832">
    <property type="component" value="Unassembled WGS sequence"/>
</dbReference>
<evidence type="ECO:0000313" key="4">
    <source>
        <dbReference type="Proteomes" id="UP000247832"/>
    </source>
</evidence>
<dbReference type="Gene3D" id="3.40.50.720">
    <property type="entry name" value="NAD(P)-binding Rossmann-like Domain"/>
    <property type="match status" value="1"/>
</dbReference>
<keyword evidence="1" id="KW-0560">Oxidoreductase</keyword>
<comment type="caution">
    <text evidence="3">The sequence shown here is derived from an EMBL/GenBank/DDBJ whole genome shotgun (WGS) entry which is preliminary data.</text>
</comment>
<dbReference type="OrthoDB" id="5738121at2"/>
<reference evidence="3 4" key="1">
    <citation type="submission" date="2018-05" db="EMBL/GenBank/DDBJ databases">
        <title>Genetic diversity of glacier-inhabiting Cryobacterium bacteria in China and description of Cryobacterium mengkeensis sp. nov. and Arthrobacter glacialis sp. nov.</title>
        <authorList>
            <person name="Liu Q."/>
            <person name="Xin Y.-H."/>
        </authorList>
    </citation>
    <scope>NUCLEOTIDE SEQUENCE [LARGE SCALE GENOMIC DNA]</scope>
    <source>
        <strain evidence="3 4">LI2</strain>
    </source>
</reference>
<name>A0A2V5L3Q9_9MICC</name>
<dbReference type="InterPro" id="IPR028939">
    <property type="entry name" value="P5C_Rdtase_cat_N"/>
</dbReference>
<dbReference type="EMBL" id="QJVD01000040">
    <property type="protein sequence ID" value="PYI64754.1"/>
    <property type="molecule type" value="Genomic_DNA"/>
</dbReference>
<dbReference type="InterPro" id="IPR051267">
    <property type="entry name" value="STEAP_metalloreductase"/>
</dbReference>
<dbReference type="SUPFAM" id="SSF51735">
    <property type="entry name" value="NAD(P)-binding Rossmann-fold domains"/>
    <property type="match status" value="1"/>
</dbReference>
<proteinExistence type="predicted"/>
<sequence length="198" mass="20824">MAVRMLKARHSVQILGRNGEKTRGLVEFLGAGAQGGGEGAVIEGGILFLAVPFEEAKKSVSFYGDALAGRVIVDISNPVDLATFDHLLVPAGTSAAEEIALHASPEAFMVKAFNTCFAKPLESGSVAGIPLDVFIAGDSEQAKVKVSAVVAASGLRPIDVGPLRRARDLEAMMLLVMGLQVSPEHDNFNWDTSLNLLP</sequence>
<dbReference type="AlphaFoldDB" id="A0A2V5L3Q9"/>
<organism evidence="3 4">
    <name type="scientific">Arthrobacter livingstonensis</name>
    <dbReference type="NCBI Taxonomy" id="670078"/>
    <lineage>
        <taxon>Bacteria</taxon>
        <taxon>Bacillati</taxon>
        <taxon>Actinomycetota</taxon>
        <taxon>Actinomycetes</taxon>
        <taxon>Micrococcales</taxon>
        <taxon>Micrococcaceae</taxon>
        <taxon>Arthrobacter</taxon>
    </lineage>
</organism>
<feature type="domain" description="Pyrroline-5-carboxylate reductase catalytic N-terminal" evidence="2">
    <location>
        <begin position="2"/>
        <end position="78"/>
    </location>
</feature>
<dbReference type="GO" id="GO:0016491">
    <property type="term" value="F:oxidoreductase activity"/>
    <property type="evidence" value="ECO:0007669"/>
    <property type="project" value="UniProtKB-KW"/>
</dbReference>
<dbReference type="PANTHER" id="PTHR14239">
    <property type="entry name" value="DUDULIN-RELATED"/>
    <property type="match status" value="1"/>
</dbReference>
<dbReference type="Pfam" id="PF03807">
    <property type="entry name" value="F420_oxidored"/>
    <property type="match status" value="1"/>
</dbReference>
<accession>A0A2V5L3Q9</accession>